<dbReference type="Proteomes" id="UP000183810">
    <property type="component" value="Chromosome"/>
</dbReference>
<organism evidence="5 6">
    <name type="scientific">Nocardia mangyaensis</name>
    <dbReference type="NCBI Taxonomy" id="2213200"/>
    <lineage>
        <taxon>Bacteria</taxon>
        <taxon>Bacillati</taxon>
        <taxon>Actinomycetota</taxon>
        <taxon>Actinomycetes</taxon>
        <taxon>Mycobacteriales</taxon>
        <taxon>Nocardiaceae</taxon>
        <taxon>Nocardia</taxon>
    </lineage>
</organism>
<dbReference type="InterPro" id="IPR051448">
    <property type="entry name" value="CdaR-like_regulators"/>
</dbReference>
<evidence type="ECO:0000313" key="6">
    <source>
        <dbReference type="Proteomes" id="UP000183810"/>
    </source>
</evidence>
<dbReference type="Gene3D" id="1.10.10.2840">
    <property type="entry name" value="PucR C-terminal helix-turn-helix domain"/>
    <property type="match status" value="1"/>
</dbReference>
<dbReference type="EMBL" id="CP018082">
    <property type="protein sequence ID" value="APE33832.1"/>
    <property type="molecule type" value="Genomic_DNA"/>
</dbReference>
<dbReference type="AlphaFoldDB" id="A0A1J0VP68"/>
<dbReference type="InterPro" id="IPR042070">
    <property type="entry name" value="PucR_C-HTH_sf"/>
</dbReference>
<dbReference type="PANTHER" id="PTHR33744:SF17">
    <property type="entry name" value="CONSERVED PROTEIN"/>
    <property type="match status" value="1"/>
</dbReference>
<proteinExistence type="inferred from homology"/>
<evidence type="ECO:0000259" key="2">
    <source>
        <dbReference type="Pfam" id="PF07905"/>
    </source>
</evidence>
<protein>
    <recommendedName>
        <fullName evidence="7">PucR family transcriptional regulator</fullName>
    </recommendedName>
</protein>
<dbReference type="KEGG" id="nsl:BOX37_07460"/>
<feature type="domain" description="Purine catabolism PurC-like" evidence="2">
    <location>
        <begin position="7"/>
        <end position="117"/>
    </location>
</feature>
<evidence type="ECO:0000259" key="4">
    <source>
        <dbReference type="Pfam" id="PF17853"/>
    </source>
</evidence>
<keyword evidence="6" id="KW-1185">Reference proteome</keyword>
<sequence>MSDLLTMEQARLTLLAPGELDRELRWVYTTDLLEPAAFLTGGELVLTSEGWYRTDADCETFAASLAAGGAAALVAGDILLGHVPSALVRACADRGIAVLAAPAELSYGVLSRTVIERLNRERGRELSEVLGRHRRLVQALVEGADLGGLVAMLATDIGRECWAVSPAGRVLAGAADTLPAPTRFHLAVASQLADQLPTVVDGFTVHPIGRRSQGAGHLVIHGALDDPLERESAEQTAQLLALGGARRDERRRTEQHLHAEMVDLIDQGAPTGSITARLRAARLDPDRPLLVLTALTSGMVRPWDLAADLIESVLDTDPDSRAVLAGGADGLTVIASTGVDLDETRVAELLRARLSDLEPAALGGRITFGLSATADGPAALTGALQASRHAAQLATESPHRLALVTARELDSHLRLLAGVPAEIRAAYRTRLLGPLERYDAEHHTDLLPTLHAFLDANCAWRTTATTLHIHVSTLHYRIQRIEHLTGRNLAITRDRVDLYLACSIADR</sequence>
<accession>A0A1J0VP68</accession>
<dbReference type="Pfam" id="PF13556">
    <property type="entry name" value="HTH_30"/>
    <property type="match status" value="1"/>
</dbReference>
<feature type="domain" description="CdaR GGDEF-like" evidence="4">
    <location>
        <begin position="271"/>
        <end position="392"/>
    </location>
</feature>
<reference evidence="5" key="1">
    <citation type="submission" date="2016-11" db="EMBL/GenBank/DDBJ databases">
        <authorList>
            <person name="Jaros S."/>
            <person name="Januszkiewicz K."/>
            <person name="Wedrychowicz H."/>
        </authorList>
    </citation>
    <scope>NUCLEOTIDE SEQUENCE [LARGE SCALE GENOMIC DNA]</scope>
    <source>
        <strain evidence="5">Y48</strain>
    </source>
</reference>
<comment type="similarity">
    <text evidence="1">Belongs to the CdaR family.</text>
</comment>
<dbReference type="InterPro" id="IPR025736">
    <property type="entry name" value="PucR_C-HTH_dom"/>
</dbReference>
<dbReference type="InterPro" id="IPR012914">
    <property type="entry name" value="PucR_dom"/>
</dbReference>
<dbReference type="InterPro" id="IPR041522">
    <property type="entry name" value="CdaR_GGDEF"/>
</dbReference>
<dbReference type="Pfam" id="PF17853">
    <property type="entry name" value="GGDEF_2"/>
    <property type="match status" value="1"/>
</dbReference>
<dbReference type="Pfam" id="PF07905">
    <property type="entry name" value="PucR"/>
    <property type="match status" value="1"/>
</dbReference>
<name>A0A1J0VP68_9NOCA</name>
<dbReference type="PANTHER" id="PTHR33744">
    <property type="entry name" value="CARBOHYDRATE DIACID REGULATOR"/>
    <property type="match status" value="1"/>
</dbReference>
<feature type="domain" description="PucR C-terminal helix-turn-helix" evidence="3">
    <location>
        <begin position="446"/>
        <end position="503"/>
    </location>
</feature>
<evidence type="ECO:0008006" key="7">
    <source>
        <dbReference type="Google" id="ProtNLM"/>
    </source>
</evidence>
<gene>
    <name evidence="5" type="ORF">BOX37_07460</name>
</gene>
<evidence type="ECO:0000256" key="1">
    <source>
        <dbReference type="ARBA" id="ARBA00006754"/>
    </source>
</evidence>
<evidence type="ECO:0000313" key="5">
    <source>
        <dbReference type="EMBL" id="APE33832.1"/>
    </source>
</evidence>
<evidence type="ECO:0000259" key="3">
    <source>
        <dbReference type="Pfam" id="PF13556"/>
    </source>
</evidence>